<proteinExistence type="predicted"/>
<protein>
    <recommendedName>
        <fullName evidence="3">NodB homology domain-containing protein</fullName>
    </recommendedName>
</protein>
<evidence type="ECO:0000256" key="1">
    <source>
        <dbReference type="ARBA" id="ARBA00004613"/>
    </source>
</evidence>
<keyword evidence="2" id="KW-0732">Signal</keyword>
<evidence type="ECO:0000256" key="2">
    <source>
        <dbReference type="ARBA" id="ARBA00022729"/>
    </source>
</evidence>
<dbReference type="GO" id="GO:0005576">
    <property type="term" value="C:extracellular region"/>
    <property type="evidence" value="ECO:0007669"/>
    <property type="project" value="UniProtKB-SubCell"/>
</dbReference>
<comment type="caution">
    <text evidence="4">The sequence shown here is derived from an EMBL/GenBank/DDBJ whole genome shotgun (WGS) entry which is preliminary data.</text>
</comment>
<organism evidence="4">
    <name type="scientific">marine sediment metagenome</name>
    <dbReference type="NCBI Taxonomy" id="412755"/>
    <lineage>
        <taxon>unclassified sequences</taxon>
        <taxon>metagenomes</taxon>
        <taxon>ecological metagenomes</taxon>
    </lineage>
</organism>
<reference evidence="4" key="1">
    <citation type="journal article" date="2015" name="Nature">
        <title>Complex archaea that bridge the gap between prokaryotes and eukaryotes.</title>
        <authorList>
            <person name="Spang A."/>
            <person name="Saw J.H."/>
            <person name="Jorgensen S.L."/>
            <person name="Zaremba-Niedzwiedzka K."/>
            <person name="Martijn J."/>
            <person name="Lind A.E."/>
            <person name="van Eijk R."/>
            <person name="Schleper C."/>
            <person name="Guy L."/>
            <person name="Ettema T.J."/>
        </authorList>
    </citation>
    <scope>NUCLEOTIDE SEQUENCE</scope>
</reference>
<dbReference type="PROSITE" id="PS51677">
    <property type="entry name" value="NODB"/>
    <property type="match status" value="1"/>
</dbReference>
<dbReference type="Pfam" id="PF01522">
    <property type="entry name" value="Polysacc_deac_1"/>
    <property type="match status" value="1"/>
</dbReference>
<dbReference type="EMBL" id="LAZR01005129">
    <property type="protein sequence ID" value="KKN02609.1"/>
    <property type="molecule type" value="Genomic_DNA"/>
</dbReference>
<dbReference type="GO" id="GO:0005975">
    <property type="term" value="P:carbohydrate metabolic process"/>
    <property type="evidence" value="ECO:0007669"/>
    <property type="project" value="InterPro"/>
</dbReference>
<dbReference type="InterPro" id="IPR011330">
    <property type="entry name" value="Glyco_hydro/deAcase_b/a-brl"/>
</dbReference>
<evidence type="ECO:0000313" key="4">
    <source>
        <dbReference type="EMBL" id="KKN02609.1"/>
    </source>
</evidence>
<dbReference type="AlphaFoldDB" id="A0A0F9MA44"/>
<dbReference type="InterPro" id="IPR002509">
    <property type="entry name" value="NODB_dom"/>
</dbReference>
<comment type="subcellular location">
    <subcellularLocation>
        <location evidence="1">Secreted</location>
    </subcellularLocation>
</comment>
<gene>
    <name evidence="4" type="ORF">LCGC14_1116120</name>
</gene>
<dbReference type="PANTHER" id="PTHR34216">
    <property type="match status" value="1"/>
</dbReference>
<dbReference type="Gene3D" id="3.20.20.370">
    <property type="entry name" value="Glycoside hydrolase/deacetylase"/>
    <property type="match status" value="1"/>
</dbReference>
<evidence type="ECO:0000259" key="3">
    <source>
        <dbReference type="PROSITE" id="PS51677"/>
    </source>
</evidence>
<sequence length="286" mass="33210">MHTYSKHLSKDTYAIFLFHGVIKEDNYAFRNSSRKHLQQDYFKSVLLDLLEHGNPVTMDEVVLINNLTVPLPKNAFVITFDDGFENNYSVAASILKELKIPATFYITTDFVSRNQMSWIDRIEYSVNQSNFSKGFKIDFLEFTRKWGKRKNLNVIKIAEAWLKDDLGIEEIWSSDDPLDKKMNWEQVEELGKDFIIGGHTHTHKIMSHLDKELLKDEILLSLLSIEQNLGCKQIIHYSYPEGQENHYNEEVIKQLKETGIVCCPTSIHGVNTIDTDLFHLKRIAVI</sequence>
<dbReference type="InterPro" id="IPR051398">
    <property type="entry name" value="Polysacch_Deacetylase"/>
</dbReference>
<dbReference type="SUPFAM" id="SSF88713">
    <property type="entry name" value="Glycoside hydrolase/deacetylase"/>
    <property type="match status" value="1"/>
</dbReference>
<accession>A0A0F9MA44</accession>
<dbReference type="PANTHER" id="PTHR34216:SF3">
    <property type="entry name" value="POLY-BETA-1,6-N-ACETYL-D-GLUCOSAMINE N-DEACETYLASE"/>
    <property type="match status" value="1"/>
</dbReference>
<name>A0A0F9MA44_9ZZZZ</name>
<dbReference type="CDD" id="cd10918">
    <property type="entry name" value="CE4_NodB_like_5s_6s"/>
    <property type="match status" value="1"/>
</dbReference>
<dbReference type="GO" id="GO:0016810">
    <property type="term" value="F:hydrolase activity, acting on carbon-nitrogen (but not peptide) bonds"/>
    <property type="evidence" value="ECO:0007669"/>
    <property type="project" value="InterPro"/>
</dbReference>
<feature type="domain" description="NodB homology" evidence="3">
    <location>
        <begin position="74"/>
        <end position="286"/>
    </location>
</feature>